<dbReference type="Gramene" id="ONK75270">
    <property type="protein sequence ID" value="ONK75270"/>
    <property type="gene ID" value="A4U43_C03F15120"/>
</dbReference>
<organism evidence="3 4">
    <name type="scientific">Asparagus officinalis</name>
    <name type="common">Garden asparagus</name>
    <dbReference type="NCBI Taxonomy" id="4686"/>
    <lineage>
        <taxon>Eukaryota</taxon>
        <taxon>Viridiplantae</taxon>
        <taxon>Streptophyta</taxon>
        <taxon>Embryophyta</taxon>
        <taxon>Tracheophyta</taxon>
        <taxon>Spermatophyta</taxon>
        <taxon>Magnoliopsida</taxon>
        <taxon>Liliopsida</taxon>
        <taxon>Asparagales</taxon>
        <taxon>Asparagaceae</taxon>
        <taxon>Asparagoideae</taxon>
        <taxon>Asparagus</taxon>
    </lineage>
</organism>
<dbReference type="InterPro" id="IPR013783">
    <property type="entry name" value="Ig-like_fold"/>
</dbReference>
<feature type="region of interest" description="Disordered" evidence="1">
    <location>
        <begin position="1"/>
        <end position="21"/>
    </location>
</feature>
<protein>
    <recommendedName>
        <fullName evidence="2">AMP-activated protein kinase glycogen-binding domain-containing protein</fullName>
    </recommendedName>
</protein>
<dbReference type="Proteomes" id="UP000243459">
    <property type="component" value="Chromosome 3"/>
</dbReference>
<dbReference type="Gene3D" id="2.60.40.10">
    <property type="entry name" value="Immunoglobulins"/>
    <property type="match status" value="1"/>
</dbReference>
<dbReference type="PANTHER" id="PTHR47434">
    <property type="entry name" value="PROTEIN PTST HOMOLOG 3, CHLOROPLASTIC"/>
    <property type="match status" value="1"/>
</dbReference>
<dbReference type="PANTHER" id="PTHR47434:SF1">
    <property type="entry name" value="PROTEIN PTST HOMOLOG 2, CHLOROPLASTIC"/>
    <property type="match status" value="1"/>
</dbReference>
<dbReference type="CDD" id="cd02859">
    <property type="entry name" value="E_set_AMPKbeta_like_N"/>
    <property type="match status" value="1"/>
</dbReference>
<evidence type="ECO:0000259" key="2">
    <source>
        <dbReference type="Pfam" id="PF16561"/>
    </source>
</evidence>
<dbReference type="SUPFAM" id="SSF81296">
    <property type="entry name" value="E set domains"/>
    <property type="match status" value="1"/>
</dbReference>
<dbReference type="InterPro" id="IPR032640">
    <property type="entry name" value="AMPK1_CBM"/>
</dbReference>
<feature type="region of interest" description="Disordered" evidence="1">
    <location>
        <begin position="40"/>
        <end position="78"/>
    </location>
</feature>
<keyword evidence="4" id="KW-1185">Reference proteome</keyword>
<evidence type="ECO:0000256" key="1">
    <source>
        <dbReference type="SAM" id="MobiDB-lite"/>
    </source>
</evidence>
<dbReference type="Pfam" id="PF16561">
    <property type="entry name" value="AMPK1_CBM"/>
    <property type="match status" value="1"/>
</dbReference>
<accession>A0A5P1FFD6</accession>
<proteinExistence type="predicted"/>
<dbReference type="EMBL" id="CM007383">
    <property type="protein sequence ID" value="ONK75270.1"/>
    <property type="molecule type" value="Genomic_DNA"/>
</dbReference>
<name>A0A5P1FFD6_ASPOF</name>
<dbReference type="AlphaFoldDB" id="A0A5P1FFD6"/>
<dbReference type="GO" id="GO:0009507">
    <property type="term" value="C:chloroplast"/>
    <property type="evidence" value="ECO:0007669"/>
    <property type="project" value="UniProtKB-ARBA"/>
</dbReference>
<dbReference type="InterPro" id="IPR014756">
    <property type="entry name" value="Ig_E-set"/>
</dbReference>
<feature type="compositionally biased region" description="Basic and acidic residues" evidence="1">
    <location>
        <begin position="43"/>
        <end position="56"/>
    </location>
</feature>
<gene>
    <name evidence="3" type="ORF">A4U43_C03F15120</name>
</gene>
<sequence>MEKSENPSAFPTREELIAGGRPDLAEEILKEGGWLSYGWTEPGEEKEAVEISEQRLNDGFLEEDSSSSSSGDPMEMEAESGIEGILSRLEKERRSSFAVESRKKRLNGDGDRGDAVLIANRKGVGSIDRSSRSVSSDIDEQLFQKFKGSHSRKGISPDVNGTSTIPTWKTWSLQRTGNLVMQFEAAEVVTKEGTSVNHNNFNDDVSVNRKEVAWSVSKIGEKNNDTHIDTEETCQNQVQRNSLGEQYMLSDKLEFMQTEIMNVKNKLRSIRAKLAIQRGKKTHAIIKAENTDMAKKKLDASVKALHILRSTCIVWSTSASEVLLAGSFDGWTNQRRMEKSKSGMFTLNLMLYPGRYEIKFIVDGVWMIDPLRPTVGNNGYENNLLVVS</sequence>
<evidence type="ECO:0000313" key="3">
    <source>
        <dbReference type="EMBL" id="ONK75270.1"/>
    </source>
</evidence>
<reference evidence="4" key="1">
    <citation type="journal article" date="2017" name="Nat. Commun.">
        <title>The asparagus genome sheds light on the origin and evolution of a young Y chromosome.</title>
        <authorList>
            <person name="Harkess A."/>
            <person name="Zhou J."/>
            <person name="Xu C."/>
            <person name="Bowers J.E."/>
            <person name="Van der Hulst R."/>
            <person name="Ayyampalayam S."/>
            <person name="Mercati F."/>
            <person name="Riccardi P."/>
            <person name="McKain M.R."/>
            <person name="Kakrana A."/>
            <person name="Tang H."/>
            <person name="Ray J."/>
            <person name="Groenendijk J."/>
            <person name="Arikit S."/>
            <person name="Mathioni S.M."/>
            <person name="Nakano M."/>
            <person name="Shan H."/>
            <person name="Telgmann-Rauber A."/>
            <person name="Kanno A."/>
            <person name="Yue Z."/>
            <person name="Chen H."/>
            <person name="Li W."/>
            <person name="Chen Y."/>
            <person name="Xu X."/>
            <person name="Zhang Y."/>
            <person name="Luo S."/>
            <person name="Chen H."/>
            <person name="Gao J."/>
            <person name="Mao Z."/>
            <person name="Pires J.C."/>
            <person name="Luo M."/>
            <person name="Kudrna D."/>
            <person name="Wing R.A."/>
            <person name="Meyers B.C."/>
            <person name="Yi K."/>
            <person name="Kong H."/>
            <person name="Lavrijsen P."/>
            <person name="Sunseri F."/>
            <person name="Falavigna A."/>
            <person name="Ye Y."/>
            <person name="Leebens-Mack J.H."/>
            <person name="Chen G."/>
        </authorList>
    </citation>
    <scope>NUCLEOTIDE SEQUENCE [LARGE SCALE GENOMIC DNA]</scope>
    <source>
        <strain evidence="4">cv. DH0086</strain>
    </source>
</reference>
<dbReference type="OMA" id="RRCKDWD"/>
<feature type="domain" description="AMP-activated protein kinase glycogen-binding" evidence="2">
    <location>
        <begin position="311"/>
        <end position="387"/>
    </location>
</feature>
<evidence type="ECO:0000313" key="4">
    <source>
        <dbReference type="Proteomes" id="UP000243459"/>
    </source>
</evidence>